<evidence type="ECO:0000256" key="1">
    <source>
        <dbReference type="SAM" id="MobiDB-lite"/>
    </source>
</evidence>
<evidence type="ECO:0000313" key="2">
    <source>
        <dbReference type="EMBL" id="TNY23397.1"/>
    </source>
</evidence>
<protein>
    <submittedName>
        <fullName evidence="2">Uncharacterized protein</fullName>
    </submittedName>
</protein>
<gene>
    <name evidence="2" type="ORF">DMC30DRAFT_33881</name>
</gene>
<comment type="caution">
    <text evidence="2">The sequence shown here is derived from an EMBL/GenBank/DDBJ whole genome shotgun (WGS) entry which is preliminary data.</text>
</comment>
<name>A0A5C5G2S3_9BASI</name>
<proteinExistence type="predicted"/>
<feature type="compositionally biased region" description="Basic and acidic residues" evidence="1">
    <location>
        <begin position="8"/>
        <end position="35"/>
    </location>
</feature>
<evidence type="ECO:0000313" key="3">
    <source>
        <dbReference type="Proteomes" id="UP000311382"/>
    </source>
</evidence>
<dbReference type="EMBL" id="SOZI01000012">
    <property type="protein sequence ID" value="TNY23397.1"/>
    <property type="molecule type" value="Genomic_DNA"/>
</dbReference>
<sequence>MRFSCRVSSEREEESKGRGLRGEHPRTRRGTHNDEVVPALTLPPRPPVGRVAVRAPQALAPRTERRHPARRGRGAQRARGLHTACLGEGGGRGRGARAVRGEGGGRGVAGEGERGGGGGGGGRAGLGERAESHHGEADLWGDVRRRGLSVGSRRTSSLKRVKNATWRQRHSPRRPHRACTPRDVSS</sequence>
<feature type="compositionally biased region" description="Basic and acidic residues" evidence="1">
    <location>
        <begin position="126"/>
        <end position="145"/>
    </location>
</feature>
<feature type="compositionally biased region" description="Gly residues" evidence="1">
    <location>
        <begin position="101"/>
        <end position="125"/>
    </location>
</feature>
<dbReference type="AlphaFoldDB" id="A0A5C5G2S3"/>
<keyword evidence="3" id="KW-1185">Reference proteome</keyword>
<feature type="compositionally biased region" description="Low complexity" evidence="1">
    <location>
        <begin position="48"/>
        <end position="58"/>
    </location>
</feature>
<organism evidence="2 3">
    <name type="scientific">Rhodotorula diobovata</name>
    <dbReference type="NCBI Taxonomy" id="5288"/>
    <lineage>
        <taxon>Eukaryota</taxon>
        <taxon>Fungi</taxon>
        <taxon>Dikarya</taxon>
        <taxon>Basidiomycota</taxon>
        <taxon>Pucciniomycotina</taxon>
        <taxon>Microbotryomycetes</taxon>
        <taxon>Sporidiobolales</taxon>
        <taxon>Sporidiobolaceae</taxon>
        <taxon>Rhodotorula</taxon>
    </lineage>
</organism>
<feature type="region of interest" description="Disordered" evidence="1">
    <location>
        <begin position="1"/>
        <end position="186"/>
    </location>
</feature>
<feature type="compositionally biased region" description="Basic residues" evidence="1">
    <location>
        <begin position="156"/>
        <end position="179"/>
    </location>
</feature>
<dbReference type="Proteomes" id="UP000311382">
    <property type="component" value="Unassembled WGS sequence"/>
</dbReference>
<feature type="compositionally biased region" description="Basic residues" evidence="1">
    <location>
        <begin position="64"/>
        <end position="80"/>
    </location>
</feature>
<accession>A0A5C5G2S3</accession>
<reference evidence="2 3" key="1">
    <citation type="submission" date="2019-03" db="EMBL/GenBank/DDBJ databases">
        <title>Rhodosporidium diobovatum UCD-FST 08-225 genome sequencing, assembly, and annotation.</title>
        <authorList>
            <person name="Fakankun I.U."/>
            <person name="Fristensky B."/>
            <person name="Levin D.B."/>
        </authorList>
    </citation>
    <scope>NUCLEOTIDE SEQUENCE [LARGE SCALE GENOMIC DNA]</scope>
    <source>
        <strain evidence="2 3">UCD-FST 08-225</strain>
    </source>
</reference>